<dbReference type="Pfam" id="PF12704">
    <property type="entry name" value="MacB_PCD"/>
    <property type="match status" value="1"/>
</dbReference>
<feature type="transmembrane region" description="Helical" evidence="6">
    <location>
        <begin position="389"/>
        <end position="410"/>
    </location>
</feature>
<accession>A0A399RQA7</accession>
<evidence type="ECO:0000256" key="1">
    <source>
        <dbReference type="ARBA" id="ARBA00004651"/>
    </source>
</evidence>
<organism evidence="9 10">
    <name type="scientific">Henriciella algicola</name>
    <dbReference type="NCBI Taxonomy" id="1608422"/>
    <lineage>
        <taxon>Bacteria</taxon>
        <taxon>Pseudomonadati</taxon>
        <taxon>Pseudomonadota</taxon>
        <taxon>Alphaproteobacteria</taxon>
        <taxon>Hyphomonadales</taxon>
        <taxon>Hyphomonadaceae</taxon>
        <taxon>Henriciella</taxon>
    </lineage>
</organism>
<dbReference type="InterPro" id="IPR025857">
    <property type="entry name" value="MacB_PCD"/>
</dbReference>
<dbReference type="AlphaFoldDB" id="A0A399RQA7"/>
<keyword evidence="3 6" id="KW-0812">Transmembrane</keyword>
<keyword evidence="10" id="KW-1185">Reference proteome</keyword>
<dbReference type="PANTHER" id="PTHR43738:SF2">
    <property type="entry name" value="ABC TRANSPORTER PERMEASE"/>
    <property type="match status" value="1"/>
</dbReference>
<keyword evidence="4 6" id="KW-1133">Transmembrane helix</keyword>
<dbReference type="RefSeq" id="WP_119453530.1">
    <property type="nucleotide sequence ID" value="NZ_QWGA01000003.1"/>
</dbReference>
<evidence type="ECO:0000256" key="6">
    <source>
        <dbReference type="SAM" id="Phobius"/>
    </source>
</evidence>
<comment type="subcellular location">
    <subcellularLocation>
        <location evidence="1">Cell membrane</location>
        <topology evidence="1">Multi-pass membrane protein</topology>
    </subcellularLocation>
</comment>
<dbReference type="InterPro" id="IPR003838">
    <property type="entry name" value="ABC3_permease_C"/>
</dbReference>
<name>A0A399RQA7_9PROT</name>
<feature type="transmembrane region" description="Helical" evidence="6">
    <location>
        <begin position="292"/>
        <end position="316"/>
    </location>
</feature>
<dbReference type="InterPro" id="IPR051125">
    <property type="entry name" value="ABC-4/HrtB_transporter"/>
</dbReference>
<evidence type="ECO:0000259" key="7">
    <source>
        <dbReference type="Pfam" id="PF02687"/>
    </source>
</evidence>
<dbReference type="OrthoDB" id="9784014at2"/>
<dbReference type="Pfam" id="PF02687">
    <property type="entry name" value="FtsX"/>
    <property type="match status" value="1"/>
</dbReference>
<protein>
    <submittedName>
        <fullName evidence="9">ABC transporter permease</fullName>
    </submittedName>
</protein>
<proteinExistence type="predicted"/>
<gene>
    <name evidence="9" type="ORF">D1222_07360</name>
</gene>
<keyword evidence="2" id="KW-1003">Cell membrane</keyword>
<evidence type="ECO:0000256" key="3">
    <source>
        <dbReference type="ARBA" id="ARBA00022692"/>
    </source>
</evidence>
<feature type="domain" description="MacB-like periplasmic core" evidence="8">
    <location>
        <begin position="21"/>
        <end position="208"/>
    </location>
</feature>
<evidence type="ECO:0000259" key="8">
    <source>
        <dbReference type="Pfam" id="PF12704"/>
    </source>
</evidence>
<feature type="transmembrane region" description="Helical" evidence="6">
    <location>
        <begin position="336"/>
        <end position="369"/>
    </location>
</feature>
<evidence type="ECO:0000256" key="4">
    <source>
        <dbReference type="ARBA" id="ARBA00022989"/>
    </source>
</evidence>
<feature type="domain" description="ABC3 transporter permease C-terminal" evidence="7">
    <location>
        <begin position="295"/>
        <end position="412"/>
    </location>
</feature>
<reference evidence="9 10" key="1">
    <citation type="submission" date="2018-08" db="EMBL/GenBank/DDBJ databases">
        <title>Henriciella mobilis sp. nov., isolated from seawater.</title>
        <authorList>
            <person name="Cheng H."/>
            <person name="Wu Y.-H."/>
            <person name="Xu X.-W."/>
            <person name="Guo L.-L."/>
        </authorList>
    </citation>
    <scope>NUCLEOTIDE SEQUENCE [LARGE SCALE GENOMIC DNA]</scope>
    <source>
        <strain evidence="9 10">CCUG67844</strain>
    </source>
</reference>
<evidence type="ECO:0000256" key="5">
    <source>
        <dbReference type="ARBA" id="ARBA00023136"/>
    </source>
</evidence>
<dbReference type="GO" id="GO:0005886">
    <property type="term" value="C:plasma membrane"/>
    <property type="evidence" value="ECO:0007669"/>
    <property type="project" value="UniProtKB-SubCell"/>
</dbReference>
<evidence type="ECO:0000256" key="2">
    <source>
        <dbReference type="ARBA" id="ARBA00022475"/>
    </source>
</evidence>
<comment type="caution">
    <text evidence="9">The sequence shown here is derived from an EMBL/GenBank/DDBJ whole genome shotgun (WGS) entry which is preliminary data.</text>
</comment>
<dbReference type="EMBL" id="QWGA01000003">
    <property type="protein sequence ID" value="RIJ32042.1"/>
    <property type="molecule type" value="Genomic_DNA"/>
</dbReference>
<evidence type="ECO:0000313" key="9">
    <source>
        <dbReference type="EMBL" id="RIJ32042.1"/>
    </source>
</evidence>
<sequence>MGFSILGLAWRSLMNRRGSALLTILAVALSVALFLGVDKVRNGARAGFDNTISGTDLIVGAPTGQINLLLYSVFRLGSATAEIRWDTYEDIAGRDDVAWTIPLSLGDNHRGFRVVGTNESYFEHYKHGGGTALRLADGAQFSDIYEAVIGADVAEELDYSIGSELVLTHGLGAGGLTDHEDKPFVVTGVLAKTGTPVDRSIHIPLEGVTAIHVGWESGTRSPFADTISEEMIRGFDLTPKSITAVFVGLEQRGTLLRTQRALNTQGGEPLLAIIPGVALGELWQVTGIVERALIAVSVFVIAVGLVSVLTSILTSLNERRREMAILRATGARPGHIFFLMVAEAAMLGFCGAIAGVLLVQLGLLIAGPILSSAYGISIGGLGISAVDGWTVLAVSGAATLIGTIPAVMALRRSLADGLTVKL</sequence>
<evidence type="ECO:0000313" key="10">
    <source>
        <dbReference type="Proteomes" id="UP000265845"/>
    </source>
</evidence>
<dbReference type="PANTHER" id="PTHR43738">
    <property type="entry name" value="ABC TRANSPORTER, MEMBRANE PROTEIN"/>
    <property type="match status" value="1"/>
</dbReference>
<keyword evidence="5 6" id="KW-0472">Membrane</keyword>
<dbReference type="Proteomes" id="UP000265845">
    <property type="component" value="Unassembled WGS sequence"/>
</dbReference>